<dbReference type="AlphaFoldDB" id="A0A4Q9ESN7"/>
<comment type="caution">
    <text evidence="6">The sequence shown here is derived from an EMBL/GenBank/DDBJ whole genome shotgun (WGS) entry which is preliminary data.</text>
</comment>
<evidence type="ECO:0000313" key="6">
    <source>
        <dbReference type="EMBL" id="TBM28721.1"/>
    </source>
</evidence>
<evidence type="ECO:0000256" key="1">
    <source>
        <dbReference type="ARBA" id="ARBA00004442"/>
    </source>
</evidence>
<keyword evidence="4" id="KW-0472">Membrane</keyword>
<organism evidence="6 7">
    <name type="scientific">Hafnia paralvei</name>
    <dbReference type="NCBI Taxonomy" id="546367"/>
    <lineage>
        <taxon>Bacteria</taxon>
        <taxon>Pseudomonadati</taxon>
        <taxon>Pseudomonadota</taxon>
        <taxon>Gammaproteobacteria</taxon>
        <taxon>Enterobacterales</taxon>
        <taxon>Hafniaceae</taxon>
        <taxon>Hafnia</taxon>
    </lineage>
</organism>
<dbReference type="Pfam" id="PF06629">
    <property type="entry name" value="MipA"/>
    <property type="match status" value="1"/>
</dbReference>
<evidence type="ECO:0000256" key="3">
    <source>
        <dbReference type="ARBA" id="ARBA00022729"/>
    </source>
</evidence>
<proteinExistence type="inferred from homology"/>
<comment type="similarity">
    <text evidence="2">Belongs to the MipA/OmpV family.</text>
</comment>
<protein>
    <submittedName>
        <fullName evidence="6">MipA/OmpV family protein</fullName>
    </submittedName>
</protein>
<dbReference type="EMBL" id="SITD01000045">
    <property type="protein sequence ID" value="TBM28721.1"/>
    <property type="molecule type" value="Genomic_DNA"/>
</dbReference>
<evidence type="ECO:0000256" key="5">
    <source>
        <dbReference type="ARBA" id="ARBA00023237"/>
    </source>
</evidence>
<keyword evidence="3" id="KW-0732">Signal</keyword>
<keyword evidence="5" id="KW-0998">Cell outer membrane</keyword>
<gene>
    <name evidence="6" type="ORF">EYY89_08090</name>
</gene>
<sequence length="238" mass="26839">MSLAVLISANASANELSVGLGGIYHISPYADYTKDFSAIPFAHYESDKIYFRETSLGYIISHDDKNEFSATLSYLPYEFKPGDSDKKSLQQLDKRETTALAGMSYYRHEKWGTIKLSFSGDILDKNNGFIGEASWMHAIKMGKLSIIPSAGITWYSNSFTQYYYGISDHESHDSGLKKYQPEDSWNPFLGLSVSYKLLPQLTLLSSARYTMLDDQIKNSPMVDSAYDFSLFTGVSWSF</sequence>
<dbReference type="PANTHER" id="PTHR38776">
    <property type="entry name" value="MLTA-INTERACTING PROTEIN-RELATED"/>
    <property type="match status" value="1"/>
</dbReference>
<dbReference type="PANTHER" id="PTHR38776:SF1">
    <property type="entry name" value="MLTA-INTERACTING PROTEIN-RELATED"/>
    <property type="match status" value="1"/>
</dbReference>
<dbReference type="InterPro" id="IPR010583">
    <property type="entry name" value="MipA"/>
</dbReference>
<evidence type="ECO:0000256" key="2">
    <source>
        <dbReference type="ARBA" id="ARBA00005722"/>
    </source>
</evidence>
<dbReference type="GO" id="GO:0009279">
    <property type="term" value="C:cell outer membrane"/>
    <property type="evidence" value="ECO:0007669"/>
    <property type="project" value="UniProtKB-SubCell"/>
</dbReference>
<evidence type="ECO:0000256" key="4">
    <source>
        <dbReference type="ARBA" id="ARBA00023136"/>
    </source>
</evidence>
<dbReference type="GO" id="GO:0009252">
    <property type="term" value="P:peptidoglycan biosynthetic process"/>
    <property type="evidence" value="ECO:0007669"/>
    <property type="project" value="TreeGrafter"/>
</dbReference>
<comment type="subcellular location">
    <subcellularLocation>
        <location evidence="1">Cell outer membrane</location>
    </subcellularLocation>
</comment>
<accession>A0A4Q9ESN7</accession>
<reference evidence="6 7" key="1">
    <citation type="submission" date="2019-02" db="EMBL/GenBank/DDBJ databases">
        <title>Comparative genomic analysis of the Hafnia genus genomes.</title>
        <authorList>
            <person name="Zhiqiu Y."/>
            <person name="Chao Y."/>
            <person name="Yuhui D."/>
            <person name="Di H."/>
            <person name="Bin L."/>
        </authorList>
    </citation>
    <scope>NUCLEOTIDE SEQUENCE [LARGE SCALE GENOMIC DNA]</scope>
    <source>
        <strain evidence="6 7">PCM_1194</strain>
    </source>
</reference>
<dbReference type="Proteomes" id="UP000293380">
    <property type="component" value="Unassembled WGS sequence"/>
</dbReference>
<evidence type="ECO:0000313" key="7">
    <source>
        <dbReference type="Proteomes" id="UP000293380"/>
    </source>
</evidence>
<name>A0A4Q9ESN7_9GAMM</name>